<keyword evidence="2" id="KW-1185">Reference proteome</keyword>
<dbReference type="RefSeq" id="WP_232178052.1">
    <property type="nucleotide sequence ID" value="NZ_JAJPWV010000003.1"/>
</dbReference>
<accession>A0ABS8U5H2</accession>
<evidence type="ECO:0000313" key="2">
    <source>
        <dbReference type="Proteomes" id="UP001199919"/>
    </source>
</evidence>
<name>A0ABS8U5H2_9SPHI</name>
<dbReference type="Proteomes" id="UP001199919">
    <property type="component" value="Unassembled WGS sequence"/>
</dbReference>
<protein>
    <recommendedName>
        <fullName evidence="3">DUF2281 domain-containing protein</fullName>
    </recommendedName>
</protein>
<reference evidence="1 2" key="1">
    <citation type="submission" date="2021-12" db="EMBL/GenBank/DDBJ databases">
        <title>Mucilaginibacter roseus genome.</title>
        <authorList>
            <person name="Ferreira J.R."/>
            <person name="Newman J.D."/>
        </authorList>
    </citation>
    <scope>NUCLEOTIDE SEQUENCE [LARGE SCALE GENOMIC DNA]</scope>
    <source>
        <strain evidence="1 2">LMG 28454</strain>
    </source>
</reference>
<evidence type="ECO:0008006" key="3">
    <source>
        <dbReference type="Google" id="ProtNLM"/>
    </source>
</evidence>
<sequence length="72" mass="8317">MIRTLLKPDNQNISIRLPENFVGKQVEVIAFTVEETQQQELTFDKPVGHFASENVLSKDWLSAEEDEAWQDL</sequence>
<dbReference type="EMBL" id="JAJPWV010000003">
    <property type="protein sequence ID" value="MCD8741552.1"/>
    <property type="molecule type" value="Genomic_DNA"/>
</dbReference>
<gene>
    <name evidence="1" type="ORF">LT679_13135</name>
</gene>
<comment type="caution">
    <text evidence="1">The sequence shown here is derived from an EMBL/GenBank/DDBJ whole genome shotgun (WGS) entry which is preliminary data.</text>
</comment>
<evidence type="ECO:0000313" key="1">
    <source>
        <dbReference type="EMBL" id="MCD8741552.1"/>
    </source>
</evidence>
<organism evidence="1 2">
    <name type="scientific">Mucilaginibacter roseus</name>
    <dbReference type="NCBI Taxonomy" id="1528868"/>
    <lineage>
        <taxon>Bacteria</taxon>
        <taxon>Pseudomonadati</taxon>
        <taxon>Bacteroidota</taxon>
        <taxon>Sphingobacteriia</taxon>
        <taxon>Sphingobacteriales</taxon>
        <taxon>Sphingobacteriaceae</taxon>
        <taxon>Mucilaginibacter</taxon>
    </lineage>
</organism>
<proteinExistence type="predicted"/>